<dbReference type="GO" id="GO:0000502">
    <property type="term" value="C:proteasome complex"/>
    <property type="evidence" value="ECO:0007669"/>
    <property type="project" value="UniProtKB-KW"/>
</dbReference>
<accession>A0ABP6SZG6</accession>
<dbReference type="InterPro" id="IPR050115">
    <property type="entry name" value="Proteasome_alpha"/>
</dbReference>
<sequence length="262" mass="27951">MAMQFYASPEQLMRDRSEFARKGIARGRSVVVLSYAGGVLFVAENTSNALHKVSEIYDRIGFAAVGKYNEFEALRQGGVRYADLRGYSYDRRDVTARGLVNAFAQQLGAIFGEQSKPFEVEVCVAQVGAEAAADELYRLTYDGSVSDEPGFVAMGGQSEAIASTLRERHDTELDLRATLKIAVDALASIGGENGNPRTISAAQLEVAVLDRTRPGRAFRRLIGAALEGLLASETTSGDAESEASSEAAESAGDTDSAESSDS</sequence>
<dbReference type="HAMAP" id="MF_00289_B">
    <property type="entry name" value="Proteasome_A_B"/>
    <property type="match status" value="1"/>
</dbReference>
<comment type="similarity">
    <text evidence="3 4">Belongs to the peptidase T1A family.</text>
</comment>
<dbReference type="PROSITE" id="PS51475">
    <property type="entry name" value="PROTEASOME_ALPHA_2"/>
    <property type="match status" value="1"/>
</dbReference>
<name>A0ABP6SZG6_9ACTN</name>
<comment type="caution">
    <text evidence="6">The sequence shown here is derived from an EMBL/GenBank/DDBJ whole genome shotgun (WGS) entry which is preliminary data.</text>
</comment>
<dbReference type="InterPro" id="IPR001353">
    <property type="entry name" value="Proteasome_sua/b"/>
</dbReference>
<evidence type="ECO:0000256" key="4">
    <source>
        <dbReference type="PROSITE-ProRule" id="PRU00808"/>
    </source>
</evidence>
<feature type="region of interest" description="Disordered" evidence="5">
    <location>
        <begin position="232"/>
        <end position="262"/>
    </location>
</feature>
<evidence type="ECO:0000313" key="6">
    <source>
        <dbReference type="EMBL" id="GAA3388005.1"/>
    </source>
</evidence>
<dbReference type="RefSeq" id="WP_345728946.1">
    <property type="nucleotide sequence ID" value="NZ_BAAAYN010000021.1"/>
</dbReference>
<evidence type="ECO:0000313" key="7">
    <source>
        <dbReference type="Proteomes" id="UP001501676"/>
    </source>
</evidence>
<feature type="compositionally biased region" description="Low complexity" evidence="5">
    <location>
        <begin position="232"/>
        <end position="254"/>
    </location>
</feature>
<proteinExistence type="inferred from homology"/>
<keyword evidence="1 3" id="KW-0963">Cytoplasm</keyword>
<evidence type="ECO:0000256" key="3">
    <source>
        <dbReference type="HAMAP-Rule" id="MF_00289"/>
    </source>
</evidence>
<comment type="subunit">
    <text evidence="3">The 20S proteasome core is composed of 14 alpha and 14 beta subunits that assemble into four stacked heptameric rings, resulting in a barrel-shaped structure. The two inner rings, each composed of seven catalytic beta subunits, are sandwiched by two outer rings, each composed of seven alpha subunits. The catalytic chamber with the active sites is on the inside of the barrel. Has a gated structure, the ends of the cylinder being occluded by the N-termini of the alpha-subunits. Is capped by the proteasome-associated ATPase, ARC.</text>
</comment>
<organism evidence="6 7">
    <name type="scientific">Cryptosporangium minutisporangium</name>
    <dbReference type="NCBI Taxonomy" id="113569"/>
    <lineage>
        <taxon>Bacteria</taxon>
        <taxon>Bacillati</taxon>
        <taxon>Actinomycetota</taxon>
        <taxon>Actinomycetes</taxon>
        <taxon>Cryptosporangiales</taxon>
        <taxon>Cryptosporangiaceae</taxon>
        <taxon>Cryptosporangium</taxon>
    </lineage>
</organism>
<dbReference type="InterPro" id="IPR022296">
    <property type="entry name" value="Proteasome_asu_bac"/>
</dbReference>
<evidence type="ECO:0000256" key="2">
    <source>
        <dbReference type="ARBA" id="ARBA00022942"/>
    </source>
</evidence>
<gene>
    <name evidence="3 6" type="primary">prcA</name>
    <name evidence="6" type="ORF">GCM10020369_32540</name>
</gene>
<keyword evidence="2 3" id="KW-0647">Proteasome</keyword>
<evidence type="ECO:0000256" key="5">
    <source>
        <dbReference type="SAM" id="MobiDB-lite"/>
    </source>
</evidence>
<protein>
    <recommendedName>
        <fullName evidence="3">Proteasome subunit alpha</fullName>
    </recommendedName>
    <alternativeName>
        <fullName evidence="3">20S proteasome alpha subunit</fullName>
    </alternativeName>
    <alternativeName>
        <fullName evidence="3">Proteasome core protein PrcA</fullName>
    </alternativeName>
</protein>
<dbReference type="SUPFAM" id="SSF56235">
    <property type="entry name" value="N-terminal nucleophile aminohydrolases (Ntn hydrolases)"/>
    <property type="match status" value="1"/>
</dbReference>
<dbReference type="Gene3D" id="3.60.20.10">
    <property type="entry name" value="Glutamine Phosphoribosylpyrophosphate, subunit 1, domain 1"/>
    <property type="match status" value="1"/>
</dbReference>
<dbReference type="NCBIfam" id="TIGR03691">
    <property type="entry name" value="20S_bact_alpha"/>
    <property type="match status" value="1"/>
</dbReference>
<comment type="function">
    <text evidence="3">Component of the proteasome core, a large protease complex with broad specificity involved in protein degradation.</text>
</comment>
<comment type="activity regulation">
    <text evidence="3">The formation of the proteasomal ATPase ARC-20S proteasome complex, likely via the docking of the C-termini of ARC into the intersubunit pockets in the alpha-rings, may trigger opening of the gate for substrate entry. Interconversion between the open-gate and close-gate conformations leads to a dynamic regulation of the 20S proteasome proteolysis activity.</text>
</comment>
<keyword evidence="7" id="KW-1185">Reference proteome</keyword>
<dbReference type="Pfam" id="PF00227">
    <property type="entry name" value="Proteasome"/>
    <property type="match status" value="1"/>
</dbReference>
<dbReference type="InterPro" id="IPR029055">
    <property type="entry name" value="Ntn_hydrolases_N"/>
</dbReference>
<dbReference type="Proteomes" id="UP001501676">
    <property type="component" value="Unassembled WGS sequence"/>
</dbReference>
<dbReference type="InterPro" id="IPR023332">
    <property type="entry name" value="Proteasome_alpha-type"/>
</dbReference>
<evidence type="ECO:0000256" key="1">
    <source>
        <dbReference type="ARBA" id="ARBA00022490"/>
    </source>
</evidence>
<dbReference type="PANTHER" id="PTHR11599">
    <property type="entry name" value="PROTEASOME SUBUNIT ALPHA/BETA"/>
    <property type="match status" value="1"/>
</dbReference>
<reference evidence="7" key="1">
    <citation type="journal article" date="2019" name="Int. J. Syst. Evol. Microbiol.">
        <title>The Global Catalogue of Microorganisms (GCM) 10K type strain sequencing project: providing services to taxonomists for standard genome sequencing and annotation.</title>
        <authorList>
            <consortium name="The Broad Institute Genomics Platform"/>
            <consortium name="The Broad Institute Genome Sequencing Center for Infectious Disease"/>
            <person name="Wu L."/>
            <person name="Ma J."/>
        </authorList>
    </citation>
    <scope>NUCLEOTIDE SEQUENCE [LARGE SCALE GENOMIC DNA]</scope>
    <source>
        <strain evidence="7">JCM 9458</strain>
    </source>
</reference>
<dbReference type="CDD" id="cd01906">
    <property type="entry name" value="proteasome_protease_HslV"/>
    <property type="match status" value="1"/>
</dbReference>
<comment type="pathway">
    <text evidence="3">Protein degradation; proteasomal Pup-dependent pathway.</text>
</comment>
<dbReference type="EMBL" id="BAAAYN010000021">
    <property type="protein sequence ID" value="GAA3388005.1"/>
    <property type="molecule type" value="Genomic_DNA"/>
</dbReference>
<comment type="subcellular location">
    <subcellularLocation>
        <location evidence="3">Cytoplasm</location>
    </subcellularLocation>
</comment>